<evidence type="ECO:0000256" key="1">
    <source>
        <dbReference type="ARBA" id="ARBA00001946"/>
    </source>
</evidence>
<dbReference type="GO" id="GO:0008299">
    <property type="term" value="P:isoprenoid biosynthetic process"/>
    <property type="evidence" value="ECO:0007669"/>
    <property type="project" value="UniProtKB-ARBA"/>
</dbReference>
<keyword evidence="4" id="KW-0456">Lyase</keyword>
<sequence>MVDGSAATQLTPTLAPEISGDTELILVEIPEFFKSIMAADAAINPWYTDVKMAGHAWAAEILGFSETISQKILEADFALMAAAFIPFGSKEQLRGLVDWLYWVAMFDDRIDEGDLRNDPIGAATEILETLAVLDDEYPMINPKDNPVRSNDIISLKKDLAFGTEANLIIVLMKQGNSLQEAMNRADEMLDECYKTWDNAFQAMPKWGEEIDRQVLQLVEAYRVLALGNIDWSFRTTRYLGETGAEVRATRILAIPEEYIQKYDCNN</sequence>
<comment type="similarity">
    <text evidence="2 4">Belongs to the terpene synthase family.</text>
</comment>
<dbReference type="PANTHER" id="PTHR35201">
    <property type="entry name" value="TERPENE SYNTHASE"/>
    <property type="match status" value="1"/>
</dbReference>
<proteinExistence type="inferred from homology"/>
<dbReference type="EC" id="4.2.3.-" evidence="4"/>
<comment type="caution">
    <text evidence="5">The sequence shown here is derived from an EMBL/GenBank/DDBJ whole genome shotgun (WGS) entry which is preliminary data.</text>
</comment>
<evidence type="ECO:0000256" key="3">
    <source>
        <dbReference type="ARBA" id="ARBA00022842"/>
    </source>
</evidence>
<dbReference type="Proteomes" id="UP001221413">
    <property type="component" value="Unassembled WGS sequence"/>
</dbReference>
<gene>
    <name evidence="5" type="ORF">Dda_2432</name>
</gene>
<evidence type="ECO:0000313" key="6">
    <source>
        <dbReference type="Proteomes" id="UP001221413"/>
    </source>
</evidence>
<dbReference type="InterPro" id="IPR034686">
    <property type="entry name" value="Terpene_cyclase-like_2"/>
</dbReference>
<dbReference type="SUPFAM" id="SSF48576">
    <property type="entry name" value="Terpenoid synthases"/>
    <property type="match status" value="2"/>
</dbReference>
<name>A0AAD6NN10_DREDA</name>
<dbReference type="GO" id="GO:0046872">
    <property type="term" value="F:metal ion binding"/>
    <property type="evidence" value="ECO:0007669"/>
    <property type="project" value="UniProtKB-KW"/>
</dbReference>
<keyword evidence="4" id="KW-0479">Metal-binding</keyword>
<evidence type="ECO:0000256" key="2">
    <source>
        <dbReference type="ARBA" id="ARBA00006333"/>
    </source>
</evidence>
<dbReference type="PANTHER" id="PTHR35201:SF4">
    <property type="entry name" value="BETA-PINACENE SYNTHASE-RELATED"/>
    <property type="match status" value="1"/>
</dbReference>
<comment type="cofactor">
    <cofactor evidence="1 4">
        <name>Mg(2+)</name>
        <dbReference type="ChEBI" id="CHEBI:18420"/>
    </cofactor>
</comment>
<keyword evidence="6" id="KW-1185">Reference proteome</keyword>
<protein>
    <recommendedName>
        <fullName evidence="4">Terpene synthase</fullName>
        <ecNumber evidence="4">4.2.3.-</ecNumber>
    </recommendedName>
</protein>
<dbReference type="AlphaFoldDB" id="A0AAD6NN10"/>
<organism evidence="5 6">
    <name type="scientific">Drechslerella dactyloides</name>
    <name type="common">Nematode-trapping fungus</name>
    <name type="synonym">Arthrobotrys dactyloides</name>
    <dbReference type="NCBI Taxonomy" id="74499"/>
    <lineage>
        <taxon>Eukaryota</taxon>
        <taxon>Fungi</taxon>
        <taxon>Dikarya</taxon>
        <taxon>Ascomycota</taxon>
        <taxon>Pezizomycotina</taxon>
        <taxon>Orbiliomycetes</taxon>
        <taxon>Orbiliales</taxon>
        <taxon>Orbiliaceae</taxon>
        <taxon>Drechslerella</taxon>
    </lineage>
</organism>
<dbReference type="Pfam" id="PF19086">
    <property type="entry name" value="Terpene_syn_C_2"/>
    <property type="match status" value="1"/>
</dbReference>
<evidence type="ECO:0000313" key="5">
    <source>
        <dbReference type="EMBL" id="KAJ6263860.1"/>
    </source>
</evidence>
<dbReference type="Gene3D" id="1.10.600.10">
    <property type="entry name" value="Farnesyl Diphosphate Synthase"/>
    <property type="match status" value="2"/>
</dbReference>
<dbReference type="EMBL" id="JAQGDS010000002">
    <property type="protein sequence ID" value="KAJ6263860.1"/>
    <property type="molecule type" value="Genomic_DNA"/>
</dbReference>
<dbReference type="InterPro" id="IPR008949">
    <property type="entry name" value="Isoprenoid_synthase_dom_sf"/>
</dbReference>
<dbReference type="GO" id="GO:0010333">
    <property type="term" value="F:terpene synthase activity"/>
    <property type="evidence" value="ECO:0007669"/>
    <property type="project" value="InterPro"/>
</dbReference>
<accession>A0AAD6NN10</accession>
<keyword evidence="3 4" id="KW-0460">Magnesium</keyword>
<evidence type="ECO:0000256" key="4">
    <source>
        <dbReference type="RuleBase" id="RU366034"/>
    </source>
</evidence>
<reference evidence="5" key="1">
    <citation type="submission" date="2023-01" db="EMBL/GenBank/DDBJ databases">
        <title>The chitinases involved in constricting ring structure development in the nematode-trapping fungus Drechslerella dactyloides.</title>
        <authorList>
            <person name="Wang R."/>
            <person name="Zhang L."/>
            <person name="Tang P."/>
            <person name="Li S."/>
            <person name="Liang L."/>
        </authorList>
    </citation>
    <scope>NUCLEOTIDE SEQUENCE</scope>
    <source>
        <strain evidence="5">YMF1.00031</strain>
    </source>
</reference>